<dbReference type="EMBL" id="DS113300">
    <property type="protein sequence ID" value="EAY12536.1"/>
    <property type="molecule type" value="Genomic_DNA"/>
</dbReference>
<protein>
    <submittedName>
        <fullName evidence="1">Uncharacterized protein</fullName>
    </submittedName>
</protein>
<dbReference type="RefSeq" id="XP_001324759.1">
    <property type="nucleotide sequence ID" value="XM_001324724.1"/>
</dbReference>
<dbReference type="KEGG" id="tva:4770502"/>
<accession>A2E490</accession>
<dbReference type="VEuPathDB" id="TrichDB:TVAGG3_0252020"/>
<dbReference type="Proteomes" id="UP000001542">
    <property type="component" value="Unassembled WGS sequence"/>
</dbReference>
<dbReference type="VEuPathDB" id="TrichDB:TVAG_139160"/>
<name>A2E490_TRIV3</name>
<keyword evidence="2" id="KW-1185">Reference proteome</keyword>
<organism evidence="1 2">
    <name type="scientific">Trichomonas vaginalis (strain ATCC PRA-98 / G3)</name>
    <dbReference type="NCBI Taxonomy" id="412133"/>
    <lineage>
        <taxon>Eukaryota</taxon>
        <taxon>Metamonada</taxon>
        <taxon>Parabasalia</taxon>
        <taxon>Trichomonadida</taxon>
        <taxon>Trichomonadidae</taxon>
        <taxon>Trichomonas</taxon>
    </lineage>
</organism>
<sequence>MSETNISANQTTSAEIYEKITEYVNQKNNNYEILEYYLNSNLINKDTQVNILTDIFKSKDLPNKYHTPLNPNSLPKNPYNSMKNVKDYQPTFSETKKHSYGFIEPQVQYSYCVYLLNEIAKLDEYYYLAFYELGKVLKFDNKLIFKYDILTNRLLKSFAKLFLYSDYSTNPKALSWRLWMTCFEDSLNKIDYHTYSVFDFAYHLAETYSYEIPIVFEEVEVYFANILAKSIFGVDPIEKITPNSNLSFMEYFDMIKKSNPDLSEEKLNQIRQLCFDYEITKEPNIEFRELYEEENFLDDTTWLTLSTKFCDCLNNKKFSLCHIIYKLCRCLELIRTSPEKDCLLDLVKK</sequence>
<gene>
    <name evidence="1" type="ORF">TVAG_139160</name>
</gene>
<reference evidence="1" key="1">
    <citation type="submission" date="2006-10" db="EMBL/GenBank/DDBJ databases">
        <authorList>
            <person name="Amadeo P."/>
            <person name="Zhao Q."/>
            <person name="Wortman J."/>
            <person name="Fraser-Liggett C."/>
            <person name="Carlton J."/>
        </authorList>
    </citation>
    <scope>NUCLEOTIDE SEQUENCE</scope>
    <source>
        <strain evidence="1">G3</strain>
    </source>
</reference>
<dbReference type="AlphaFoldDB" id="A2E490"/>
<proteinExistence type="predicted"/>
<dbReference type="InParanoid" id="A2E490"/>
<reference evidence="1" key="2">
    <citation type="journal article" date="2007" name="Science">
        <title>Draft genome sequence of the sexually transmitted pathogen Trichomonas vaginalis.</title>
        <authorList>
            <person name="Carlton J.M."/>
            <person name="Hirt R.P."/>
            <person name="Silva J.C."/>
            <person name="Delcher A.L."/>
            <person name="Schatz M."/>
            <person name="Zhao Q."/>
            <person name="Wortman J.R."/>
            <person name="Bidwell S.L."/>
            <person name="Alsmark U.C.M."/>
            <person name="Besteiro S."/>
            <person name="Sicheritz-Ponten T."/>
            <person name="Noel C.J."/>
            <person name="Dacks J.B."/>
            <person name="Foster P.G."/>
            <person name="Simillion C."/>
            <person name="Van de Peer Y."/>
            <person name="Miranda-Saavedra D."/>
            <person name="Barton G.J."/>
            <person name="Westrop G.D."/>
            <person name="Mueller S."/>
            <person name="Dessi D."/>
            <person name="Fiori P.L."/>
            <person name="Ren Q."/>
            <person name="Paulsen I."/>
            <person name="Zhang H."/>
            <person name="Bastida-Corcuera F.D."/>
            <person name="Simoes-Barbosa A."/>
            <person name="Brown M.T."/>
            <person name="Hayes R.D."/>
            <person name="Mukherjee M."/>
            <person name="Okumura C.Y."/>
            <person name="Schneider R."/>
            <person name="Smith A.J."/>
            <person name="Vanacova S."/>
            <person name="Villalvazo M."/>
            <person name="Haas B.J."/>
            <person name="Pertea M."/>
            <person name="Feldblyum T.V."/>
            <person name="Utterback T.R."/>
            <person name="Shu C.L."/>
            <person name="Osoegawa K."/>
            <person name="de Jong P.J."/>
            <person name="Hrdy I."/>
            <person name="Horvathova L."/>
            <person name="Zubacova Z."/>
            <person name="Dolezal P."/>
            <person name="Malik S.B."/>
            <person name="Logsdon J.M. Jr."/>
            <person name="Henze K."/>
            <person name="Gupta A."/>
            <person name="Wang C.C."/>
            <person name="Dunne R.L."/>
            <person name="Upcroft J.A."/>
            <person name="Upcroft P."/>
            <person name="White O."/>
            <person name="Salzberg S.L."/>
            <person name="Tang P."/>
            <person name="Chiu C.-H."/>
            <person name="Lee Y.-S."/>
            <person name="Embley T.M."/>
            <person name="Coombs G.H."/>
            <person name="Mottram J.C."/>
            <person name="Tachezy J."/>
            <person name="Fraser-Liggett C.M."/>
            <person name="Johnson P.J."/>
        </authorList>
    </citation>
    <scope>NUCLEOTIDE SEQUENCE [LARGE SCALE GENOMIC DNA]</scope>
    <source>
        <strain evidence="1">G3</strain>
    </source>
</reference>
<evidence type="ECO:0000313" key="1">
    <source>
        <dbReference type="EMBL" id="EAY12536.1"/>
    </source>
</evidence>
<evidence type="ECO:0000313" key="2">
    <source>
        <dbReference type="Proteomes" id="UP000001542"/>
    </source>
</evidence>